<dbReference type="CDD" id="cd22460">
    <property type="entry name" value="KH-I_PEPPER_rpt2_like"/>
    <property type="match status" value="1"/>
</dbReference>
<proteinExistence type="predicted"/>
<evidence type="ECO:0000313" key="6">
    <source>
        <dbReference type="EMBL" id="KAJ4822853.1"/>
    </source>
</evidence>
<dbReference type="InterPro" id="IPR004088">
    <property type="entry name" value="KH_dom_type_1"/>
</dbReference>
<evidence type="ECO:0000256" key="4">
    <source>
        <dbReference type="SAM" id="Phobius"/>
    </source>
</evidence>
<dbReference type="SUPFAM" id="SSF54791">
    <property type="entry name" value="Eukaryotic type KH-domain (KH-domain type I)"/>
    <property type="match status" value="3"/>
</dbReference>
<feature type="transmembrane region" description="Helical" evidence="4">
    <location>
        <begin position="57"/>
        <end position="79"/>
    </location>
</feature>
<dbReference type="CDD" id="cd22459">
    <property type="entry name" value="KH-I_PEPPER_rpt1_like"/>
    <property type="match status" value="1"/>
</dbReference>
<dbReference type="EMBL" id="JAKUCV010007561">
    <property type="protein sequence ID" value="KAJ4822853.1"/>
    <property type="molecule type" value="Genomic_DNA"/>
</dbReference>
<evidence type="ECO:0000256" key="3">
    <source>
        <dbReference type="SAM" id="MobiDB-lite"/>
    </source>
</evidence>
<dbReference type="PROSITE" id="PS50084">
    <property type="entry name" value="KH_TYPE_1"/>
    <property type="match status" value="3"/>
</dbReference>
<keyword evidence="4" id="KW-0812">Transmembrane</keyword>
<feature type="domain" description="K Homology" evidence="5">
    <location>
        <begin position="509"/>
        <end position="579"/>
    </location>
</feature>
<accession>A0A9Q0IZG8</accession>
<reference evidence="6" key="1">
    <citation type="submission" date="2022-02" db="EMBL/GenBank/DDBJ databases">
        <authorList>
            <person name="Henning P.M."/>
            <person name="McCubbin A.G."/>
            <person name="Shore J.S."/>
        </authorList>
    </citation>
    <scope>NUCLEOTIDE SEQUENCE</scope>
    <source>
        <strain evidence="6">F60SS</strain>
        <tissue evidence="6">Leaves</tissue>
    </source>
</reference>
<dbReference type="Pfam" id="PF00013">
    <property type="entry name" value="KH_1"/>
    <property type="match status" value="3"/>
</dbReference>
<dbReference type="Gene3D" id="3.30.310.210">
    <property type="match status" value="1"/>
</dbReference>
<dbReference type="PANTHER" id="PTHR10288">
    <property type="entry name" value="KH DOMAIN CONTAINING RNA BINDING PROTEIN"/>
    <property type="match status" value="1"/>
</dbReference>
<feature type="domain" description="K Homology" evidence="5">
    <location>
        <begin position="326"/>
        <end position="401"/>
    </location>
</feature>
<gene>
    <name evidence="6" type="ORF">Tsubulata_005315</name>
</gene>
<feature type="region of interest" description="Disordered" evidence="3">
    <location>
        <begin position="425"/>
        <end position="452"/>
    </location>
</feature>
<keyword evidence="2" id="KW-0694">RNA-binding</keyword>
<keyword evidence="7" id="KW-1185">Reference proteome</keyword>
<reference evidence="6" key="2">
    <citation type="journal article" date="2023" name="Plants (Basel)">
        <title>Annotation of the Turnera subulata (Passifloraceae) Draft Genome Reveals the S-Locus Evolved after the Divergence of Turneroideae from Passifloroideae in a Stepwise Manner.</title>
        <authorList>
            <person name="Henning P.M."/>
            <person name="Roalson E.H."/>
            <person name="Mir W."/>
            <person name="McCubbin A.G."/>
            <person name="Shore J.S."/>
        </authorList>
    </citation>
    <scope>NUCLEOTIDE SEQUENCE</scope>
    <source>
        <strain evidence="6">F60SS</strain>
    </source>
</reference>
<evidence type="ECO:0000313" key="7">
    <source>
        <dbReference type="Proteomes" id="UP001141552"/>
    </source>
</evidence>
<organism evidence="6 7">
    <name type="scientific">Turnera subulata</name>
    <dbReference type="NCBI Taxonomy" id="218843"/>
    <lineage>
        <taxon>Eukaryota</taxon>
        <taxon>Viridiplantae</taxon>
        <taxon>Streptophyta</taxon>
        <taxon>Embryophyta</taxon>
        <taxon>Tracheophyta</taxon>
        <taxon>Spermatophyta</taxon>
        <taxon>Magnoliopsida</taxon>
        <taxon>eudicotyledons</taxon>
        <taxon>Gunneridae</taxon>
        <taxon>Pentapetalae</taxon>
        <taxon>rosids</taxon>
        <taxon>fabids</taxon>
        <taxon>Malpighiales</taxon>
        <taxon>Passifloraceae</taxon>
        <taxon>Turnera</taxon>
    </lineage>
</organism>
<dbReference type="InterPro" id="IPR036612">
    <property type="entry name" value="KH_dom_type_1_sf"/>
</dbReference>
<feature type="compositionally biased region" description="Gly residues" evidence="3">
    <location>
        <begin position="440"/>
        <end position="449"/>
    </location>
</feature>
<dbReference type="AlphaFoldDB" id="A0A9Q0IZG8"/>
<dbReference type="GO" id="GO:0003723">
    <property type="term" value="F:RNA binding"/>
    <property type="evidence" value="ECO:0007669"/>
    <property type="project" value="UniProtKB-UniRule"/>
</dbReference>
<dbReference type="Gene3D" id="3.30.1370.10">
    <property type="entry name" value="K Homology domain, type 1"/>
    <property type="match status" value="1"/>
</dbReference>
<sequence>KTKTNPTTSKGLAALLPQLVKITNSLSPLALLFTIHPSIHNQNPNSRKIPSSLHHTLLTLSLSLYLSLALLIVIVMAGVEQNIGEHDVDHSAAHTVELGTDHSVELGVDAGVDLGEDHGSNHAVEHGLNHAAEHSLDHEVDHGLDHDVNHPLENAIDHGLDDAVDHGLDHATDNILGVNHEEDPGMEHHVDQITEHNLEHATEEVPEGYETHKQENSEDTVAVGGEKRWPGWPGESVFRMLVPAQKVGSIIGRRGEFIKKIVEETRARIKILDGPPGTTERAVMVSAKEEPDSALPPAMDGLLRVHKRIIDGFEGDFSHAPPSGGAKISTRLLVPASQAGSLIGKQGGTVKSIQEASSCIVRVLGTEDLPVFALQDDRIVEVFGEPAGVHKAVELIASHLRKFLVDRGVIPMFEMPRQMVNPQMEHMPPHQPWGPSQGLPAGGAPGYGHGHNPPQYMPPARQIDNYYPPADLPPPLEKQPHQGISAYGRENPMSAHASSNAQAAPSMITQVTQRMQIQLLYADAVIGSAGTNISYIRRASGATVTIQETRGVPGEMTVEISGTASQVQAAQQLIHNFMAEAAGTGQGQTYGGSTDQGYNPYASQGSVYASPPSNPGHAGGYGSNYGGY</sequence>
<dbReference type="SMART" id="SM00322">
    <property type="entry name" value="KH"/>
    <property type="match status" value="3"/>
</dbReference>
<feature type="compositionally biased region" description="Gly residues" evidence="3">
    <location>
        <begin position="617"/>
        <end position="628"/>
    </location>
</feature>
<dbReference type="InterPro" id="IPR004087">
    <property type="entry name" value="KH_dom"/>
</dbReference>
<dbReference type="Proteomes" id="UP001141552">
    <property type="component" value="Unassembled WGS sequence"/>
</dbReference>
<feature type="domain" description="K Homology" evidence="5">
    <location>
        <begin position="234"/>
        <end position="314"/>
    </location>
</feature>
<keyword evidence="4" id="KW-1133">Transmembrane helix</keyword>
<name>A0A9Q0IZG8_9ROSI</name>
<protein>
    <recommendedName>
        <fullName evidence="5">K Homology domain-containing protein</fullName>
    </recommendedName>
</protein>
<dbReference type="OrthoDB" id="442947at2759"/>
<evidence type="ECO:0000259" key="5">
    <source>
        <dbReference type="SMART" id="SM00322"/>
    </source>
</evidence>
<comment type="caution">
    <text evidence="6">The sequence shown here is derived from an EMBL/GenBank/DDBJ whole genome shotgun (WGS) entry which is preliminary data.</text>
</comment>
<dbReference type="CDD" id="cd22461">
    <property type="entry name" value="KH-I_PEPPER_like_rpt3"/>
    <property type="match status" value="1"/>
</dbReference>
<evidence type="ECO:0000256" key="1">
    <source>
        <dbReference type="ARBA" id="ARBA00022737"/>
    </source>
</evidence>
<keyword evidence="4" id="KW-0472">Membrane</keyword>
<evidence type="ECO:0000256" key="2">
    <source>
        <dbReference type="PROSITE-ProRule" id="PRU00117"/>
    </source>
</evidence>
<feature type="non-terminal residue" evidence="6">
    <location>
        <position position="1"/>
    </location>
</feature>
<feature type="region of interest" description="Disordered" evidence="3">
    <location>
        <begin position="602"/>
        <end position="628"/>
    </location>
</feature>
<keyword evidence="1" id="KW-0677">Repeat</keyword>